<dbReference type="Gene3D" id="1.20.1270.180">
    <property type="match status" value="1"/>
</dbReference>
<name>A0A7V7YDP7_9GAMM</name>
<evidence type="ECO:0000313" key="6">
    <source>
        <dbReference type="Proteomes" id="UP000449004"/>
    </source>
</evidence>
<dbReference type="GO" id="GO:0005576">
    <property type="term" value="C:extracellular region"/>
    <property type="evidence" value="ECO:0007669"/>
    <property type="project" value="TreeGrafter"/>
</dbReference>
<evidence type="ECO:0000256" key="2">
    <source>
        <dbReference type="SAM" id="Phobius"/>
    </source>
</evidence>
<dbReference type="InterPro" id="IPR052755">
    <property type="entry name" value="Lysozyme_Inhibitor_LprI"/>
</dbReference>
<feature type="domain" description="Lysozyme inhibitor LprI-like N-terminal" evidence="4">
    <location>
        <begin position="37"/>
        <end position="111"/>
    </location>
</feature>
<feature type="transmembrane region" description="Helical" evidence="2">
    <location>
        <begin position="198"/>
        <end position="219"/>
    </location>
</feature>
<keyword evidence="2" id="KW-1133">Transmembrane helix</keyword>
<dbReference type="InterPro" id="IPR009739">
    <property type="entry name" value="LprI-like_N"/>
</dbReference>
<organism evidence="5 6">
    <name type="scientific">Stenotrophomonas rhizophila</name>
    <dbReference type="NCBI Taxonomy" id="216778"/>
    <lineage>
        <taxon>Bacteria</taxon>
        <taxon>Pseudomonadati</taxon>
        <taxon>Pseudomonadota</taxon>
        <taxon>Gammaproteobacteria</taxon>
        <taxon>Lysobacterales</taxon>
        <taxon>Lysobacteraceae</taxon>
        <taxon>Stenotrophomonas</taxon>
    </lineage>
</organism>
<protein>
    <submittedName>
        <fullName evidence="5">DUF1311 domain-containing protein</fullName>
    </submittedName>
</protein>
<proteinExistence type="predicted"/>
<dbReference type="EMBL" id="WELC01000023">
    <property type="protein sequence ID" value="KAB7628886.1"/>
    <property type="molecule type" value="Genomic_DNA"/>
</dbReference>
<evidence type="ECO:0000259" key="4">
    <source>
        <dbReference type="Pfam" id="PF07007"/>
    </source>
</evidence>
<dbReference type="Proteomes" id="UP000449004">
    <property type="component" value="Unassembled WGS sequence"/>
</dbReference>
<evidence type="ECO:0000256" key="1">
    <source>
        <dbReference type="SAM" id="MobiDB-lite"/>
    </source>
</evidence>
<gene>
    <name evidence="5" type="ORF">F9K92_15675</name>
</gene>
<comment type="caution">
    <text evidence="5">The sequence shown here is derived from an EMBL/GenBank/DDBJ whole genome shotgun (WGS) entry which is preliminary data.</text>
</comment>
<keyword evidence="2" id="KW-0812">Transmembrane</keyword>
<dbReference type="RefSeq" id="WP_152153955.1">
    <property type="nucleotide sequence ID" value="NZ_WELC01000023.1"/>
</dbReference>
<dbReference type="Pfam" id="PF07007">
    <property type="entry name" value="LprI"/>
    <property type="match status" value="1"/>
</dbReference>
<evidence type="ECO:0000313" key="5">
    <source>
        <dbReference type="EMBL" id="KAB7628886.1"/>
    </source>
</evidence>
<dbReference type="AlphaFoldDB" id="A0A7V7YDP7"/>
<feature type="chain" id="PRO_5030802115" evidence="3">
    <location>
        <begin position="33"/>
        <end position="290"/>
    </location>
</feature>
<feature type="signal peptide" evidence="3">
    <location>
        <begin position="1"/>
        <end position="32"/>
    </location>
</feature>
<keyword evidence="2" id="KW-0472">Membrane</keyword>
<evidence type="ECO:0000256" key="3">
    <source>
        <dbReference type="SAM" id="SignalP"/>
    </source>
</evidence>
<accession>A0A7V7YDP7</accession>
<reference evidence="5 6" key="1">
    <citation type="submission" date="2019-10" db="EMBL/GenBank/DDBJ databases">
        <title>Halotolerant bacteria associated to Saharan-endemic halophytes Stipa tenacissima L. and Atriplex halimus L mitigate salt stress and promote growth of tomato plants.</title>
        <authorList>
            <person name="Dif G."/>
        </authorList>
    </citation>
    <scope>NUCLEOTIDE SEQUENCE [LARGE SCALE GENOMIC DNA]</scope>
    <source>
        <strain evidence="5 6">IS26</strain>
    </source>
</reference>
<dbReference type="PANTHER" id="PTHR37549">
    <property type="entry name" value="LIPOPROTEIN LPRI"/>
    <property type="match status" value="1"/>
</dbReference>
<dbReference type="PANTHER" id="PTHR37549:SF1">
    <property type="entry name" value="LIPOPROTEIN LPRI"/>
    <property type="match status" value="1"/>
</dbReference>
<keyword evidence="3" id="KW-0732">Signal</keyword>
<feature type="region of interest" description="Disordered" evidence="1">
    <location>
        <begin position="142"/>
        <end position="173"/>
    </location>
</feature>
<sequence length="290" mass="31999">MESTPVLRFMRKITPYITAVFAMVALGTTAHAASFDCAKASTPVEKMVCGSELLSQLDSALADAYAMARGRVMDDGSLLRAEQRQWIASRRNSCDSEACLEAVYRARVIELRLVGGYEDEAQIAASLPGAIQIAAEPVEPVAEPEPEHRHVAETSDDLNTSGEGISENDLISDPVAADESTATTMEQNRQPQNKSTHWSTYAIGAILVLGVGFRAVGFYRRDIKKQCPKCKEAGALEKLGSRIVNRRRKSRSTSTGDRLTTTTEYWRAKYKCQACAHHFEHAYTESYRNN</sequence>